<dbReference type="Proteomes" id="UP000284220">
    <property type="component" value="Unassembled WGS sequence"/>
</dbReference>
<keyword evidence="1" id="KW-0812">Transmembrane</keyword>
<dbReference type="EMBL" id="QRHZ01000001">
    <property type="protein sequence ID" value="RHG20060.1"/>
    <property type="molecule type" value="Genomic_DNA"/>
</dbReference>
<keyword evidence="1" id="KW-1133">Transmembrane helix</keyword>
<accession>A0A414SKE2</accession>
<dbReference type="AlphaFoldDB" id="A0A414SKE2"/>
<evidence type="ECO:0000313" key="3">
    <source>
        <dbReference type="Proteomes" id="UP000284220"/>
    </source>
</evidence>
<protein>
    <submittedName>
        <fullName evidence="2">Uncharacterized protein</fullName>
    </submittedName>
</protein>
<feature type="transmembrane region" description="Helical" evidence="1">
    <location>
        <begin position="6"/>
        <end position="22"/>
    </location>
</feature>
<name>A0A414SKE2_9FIRM</name>
<evidence type="ECO:0000256" key="1">
    <source>
        <dbReference type="SAM" id="Phobius"/>
    </source>
</evidence>
<sequence>MNILNVYLLLIGIFMSIMGIVWSKKNWINVFIKILYLVSGTYLILYALYLSNILLVVHKS</sequence>
<comment type="caution">
    <text evidence="2">The sequence shown here is derived from an EMBL/GenBank/DDBJ whole genome shotgun (WGS) entry which is preliminary data.</text>
</comment>
<feature type="transmembrane region" description="Helical" evidence="1">
    <location>
        <begin position="34"/>
        <end position="57"/>
    </location>
</feature>
<reference evidence="2 3" key="1">
    <citation type="submission" date="2018-08" db="EMBL/GenBank/DDBJ databases">
        <title>A genome reference for cultivated species of the human gut microbiota.</title>
        <authorList>
            <person name="Zou Y."/>
            <person name="Xue W."/>
            <person name="Luo G."/>
        </authorList>
    </citation>
    <scope>NUCLEOTIDE SEQUENCE [LARGE SCALE GENOMIC DNA]</scope>
    <source>
        <strain evidence="2 3">AM22-9LB</strain>
    </source>
</reference>
<keyword evidence="1" id="KW-0472">Membrane</keyword>
<organism evidence="2 3">
    <name type="scientific">Blautia obeum</name>
    <dbReference type="NCBI Taxonomy" id="40520"/>
    <lineage>
        <taxon>Bacteria</taxon>
        <taxon>Bacillati</taxon>
        <taxon>Bacillota</taxon>
        <taxon>Clostridia</taxon>
        <taxon>Lachnospirales</taxon>
        <taxon>Lachnospiraceae</taxon>
        <taxon>Blautia</taxon>
    </lineage>
</organism>
<evidence type="ECO:0000313" key="2">
    <source>
        <dbReference type="EMBL" id="RHG20060.1"/>
    </source>
</evidence>
<gene>
    <name evidence="2" type="ORF">DW272_02315</name>
</gene>
<proteinExistence type="predicted"/>